<organism evidence="2 3">
    <name type="scientific">Cytobacillus praedii</name>
    <dbReference type="NCBI Taxonomy" id="1742358"/>
    <lineage>
        <taxon>Bacteria</taxon>
        <taxon>Bacillati</taxon>
        <taxon>Bacillota</taxon>
        <taxon>Bacilli</taxon>
        <taxon>Bacillales</taxon>
        <taxon>Bacillaceae</taxon>
        <taxon>Cytobacillus</taxon>
    </lineage>
</organism>
<dbReference type="InterPro" id="IPR000073">
    <property type="entry name" value="AB_hydrolase_1"/>
</dbReference>
<keyword evidence="2" id="KW-0378">Hydrolase</keyword>
<evidence type="ECO:0000313" key="3">
    <source>
        <dbReference type="Proteomes" id="UP000293846"/>
    </source>
</evidence>
<accession>A0A4R1B011</accession>
<dbReference type="PRINTS" id="PR00111">
    <property type="entry name" value="ABHYDROLASE"/>
</dbReference>
<reference evidence="2 3" key="1">
    <citation type="submission" date="2019-03" db="EMBL/GenBank/DDBJ databases">
        <authorList>
            <person name="Jensen L."/>
            <person name="Storgaard J."/>
            <person name="Sulaj E."/>
            <person name="Schramm A."/>
            <person name="Marshall I.P.G."/>
        </authorList>
    </citation>
    <scope>NUCLEOTIDE SEQUENCE [LARGE SCALE GENOMIC DNA]</scope>
    <source>
        <strain evidence="2 3">2017H2G3</strain>
    </source>
</reference>
<dbReference type="SUPFAM" id="SSF53474">
    <property type="entry name" value="alpha/beta-Hydrolases"/>
    <property type="match status" value="1"/>
</dbReference>
<dbReference type="GO" id="GO:0080030">
    <property type="term" value="F:methyl indole-3-acetate esterase activity"/>
    <property type="evidence" value="ECO:0007669"/>
    <property type="project" value="TreeGrafter"/>
</dbReference>
<protein>
    <submittedName>
        <fullName evidence="2">Alpha/beta fold hydrolase</fullName>
    </submittedName>
</protein>
<dbReference type="AlphaFoldDB" id="A0A4R1B011"/>
<dbReference type="Gene3D" id="3.40.50.1820">
    <property type="entry name" value="alpha/beta hydrolase"/>
    <property type="match status" value="1"/>
</dbReference>
<gene>
    <name evidence="2" type="ORF">E0Y62_11535</name>
</gene>
<evidence type="ECO:0000259" key="1">
    <source>
        <dbReference type="Pfam" id="PF12697"/>
    </source>
</evidence>
<dbReference type="GO" id="GO:0080032">
    <property type="term" value="F:methyl jasmonate esterase activity"/>
    <property type="evidence" value="ECO:0007669"/>
    <property type="project" value="TreeGrafter"/>
</dbReference>
<dbReference type="RefSeq" id="WP_131236903.1">
    <property type="nucleotide sequence ID" value="NZ_SJTH01000011.1"/>
</dbReference>
<name>A0A4R1B011_9BACI</name>
<dbReference type="InterPro" id="IPR029058">
    <property type="entry name" value="AB_hydrolase_fold"/>
</dbReference>
<dbReference type="OrthoDB" id="9112061at2"/>
<dbReference type="PANTHER" id="PTHR10992">
    <property type="entry name" value="METHYLESTERASE FAMILY MEMBER"/>
    <property type="match status" value="1"/>
</dbReference>
<dbReference type="Proteomes" id="UP000293846">
    <property type="component" value="Unassembled WGS sequence"/>
</dbReference>
<dbReference type="EMBL" id="SJTH01000011">
    <property type="protein sequence ID" value="TCJ04069.1"/>
    <property type="molecule type" value="Genomic_DNA"/>
</dbReference>
<dbReference type="InterPro" id="IPR045889">
    <property type="entry name" value="MES/HNL"/>
</dbReference>
<feature type="domain" description="AB hydrolase-1" evidence="1">
    <location>
        <begin position="5"/>
        <end position="232"/>
    </location>
</feature>
<dbReference type="STRING" id="1742358.GCA_001439605_03199"/>
<comment type="caution">
    <text evidence="2">The sequence shown here is derived from an EMBL/GenBank/DDBJ whole genome shotgun (WGS) entry which is preliminary data.</text>
</comment>
<proteinExistence type="predicted"/>
<sequence length="238" mass="27009">MATYVFVHGAWHGSWCWEKVIPLLEKQGHLVLTVDLPGIDSEKTHDVSINLQRYTDSVISVIDKANEPVILVGHSMGGIAISQAAERHPEKIKSLIYVTAYMLKDGEAMLDIIRTDKESLIAPNLIPCNEGTAFNLKSDKLIDIFYESCDQKDIENAASRITSQPSAVFSERLSLTDERYGKIPRYYIECLQDRAITNECQQDMYHALPCKKVFTLNTDHSPFYSKYEELAEILLHEI</sequence>
<dbReference type="PANTHER" id="PTHR10992:SF1086">
    <property type="entry name" value="AB HYDROLASE-1 DOMAIN-CONTAINING PROTEIN"/>
    <property type="match status" value="1"/>
</dbReference>
<dbReference type="Pfam" id="PF12697">
    <property type="entry name" value="Abhydrolase_6"/>
    <property type="match status" value="1"/>
</dbReference>
<evidence type="ECO:0000313" key="2">
    <source>
        <dbReference type="EMBL" id="TCJ04069.1"/>
    </source>
</evidence>
<keyword evidence="3" id="KW-1185">Reference proteome</keyword>